<evidence type="ECO:0000313" key="7">
    <source>
        <dbReference type="Proteomes" id="UP000287910"/>
    </source>
</evidence>
<sequence length="694" mass="77050">MMYSFERAELKEVNGQMQVILHMKMPNNSHLTEFGSEFFFGRADTLKKSAKQFVKKTFPKLKIASIVVVAGAVILTSIPMQQAEAHEVNFNMSYLYFGNTQSYISQIDKTQGNLNLVSPSYFDLNADGSLNISKQFDSVFVNEMHKRGIKVVPFLSNHWDRTLGRAALANREKLSTQIADFIMKNNLDGVQVDIENTTEIDRAAYTDLVKLLRQKIPSTKEVSVAVAANPNGWTKGWHGTYDYKELGKYASYLMIMAYDESYNGGPEGPVASYLWVDRSIQYAINQGVPAEKIVLGVPFYGRYWREGAPVSEGGAGISNTKVDEMIAKYGGKVVFDEKSKSPKATITIKAGDPPTSIAGKTLPAGTYHIWYENHASLKAKLELVHKYNIKGTGSWSLGQESPSIWQSYRTWLSHDGVAKEPTIPTYPNEGYDTYVVKAGDTLWKIATAHNMSVNELKAINGLTSDMITVGQSLKVIKSDTISAPPIIRPQQPQIVKSNPFTDIDAFDNETKEHILNLVDKNIIYGTSPTTFSPNDTITRGQVVMMLGRLLVNNNIAEIPADWDKNPYFKDVPIDTNNKELLKYAAVVKASGVFAGKPDGTLDYSSAISRENMALVLDRATEAIKGKSLIDMAANKPNTVVDLDQAWKGSHDAIRALNALGISNVDRFNPKGDVKRVHFALFLSRAMDYMMPENQ</sequence>
<keyword evidence="2" id="KW-0378">Hydrolase</keyword>
<dbReference type="PANTHER" id="PTHR46066">
    <property type="entry name" value="CHITINASE DOMAIN-CONTAINING PROTEIN 1 FAMILY MEMBER"/>
    <property type="match status" value="1"/>
</dbReference>
<dbReference type="Gene3D" id="3.10.50.10">
    <property type="match status" value="1"/>
</dbReference>
<dbReference type="GO" id="GO:0016798">
    <property type="term" value="F:hydrolase activity, acting on glycosyl bonds"/>
    <property type="evidence" value="ECO:0007669"/>
    <property type="project" value="UniProtKB-KW"/>
</dbReference>
<evidence type="ECO:0000259" key="3">
    <source>
        <dbReference type="PROSITE" id="PS51272"/>
    </source>
</evidence>
<dbReference type="AlphaFoldDB" id="A0A3S0QP88"/>
<dbReference type="Gene3D" id="3.10.350.10">
    <property type="entry name" value="LysM domain"/>
    <property type="match status" value="1"/>
</dbReference>
<dbReference type="SUPFAM" id="SSF51445">
    <property type="entry name" value="(Trans)glycosidases"/>
    <property type="match status" value="1"/>
</dbReference>
<feature type="domain" description="SLH" evidence="3">
    <location>
        <begin position="564"/>
        <end position="630"/>
    </location>
</feature>
<dbReference type="PANTHER" id="PTHR46066:SF2">
    <property type="entry name" value="CHITINASE DOMAIN-CONTAINING PROTEIN 1"/>
    <property type="match status" value="1"/>
</dbReference>
<dbReference type="InterPro" id="IPR001223">
    <property type="entry name" value="Glyco_hydro18_cat"/>
</dbReference>
<evidence type="ECO:0000259" key="5">
    <source>
        <dbReference type="PROSITE" id="PS51910"/>
    </source>
</evidence>
<dbReference type="Gene3D" id="3.20.20.80">
    <property type="entry name" value="Glycosidases"/>
    <property type="match status" value="1"/>
</dbReference>
<dbReference type="SMART" id="SM00257">
    <property type="entry name" value="LysM"/>
    <property type="match status" value="1"/>
</dbReference>
<dbReference type="SMART" id="SM00636">
    <property type="entry name" value="Glyco_18"/>
    <property type="match status" value="1"/>
</dbReference>
<dbReference type="PROSITE" id="PS51272">
    <property type="entry name" value="SLH"/>
    <property type="match status" value="2"/>
</dbReference>
<keyword evidence="7" id="KW-1185">Reference proteome</keyword>
<dbReference type="Pfam" id="PF00704">
    <property type="entry name" value="Glyco_hydro_18"/>
    <property type="match status" value="1"/>
</dbReference>
<dbReference type="InterPro" id="IPR036779">
    <property type="entry name" value="LysM_dom_sf"/>
</dbReference>
<evidence type="ECO:0000313" key="6">
    <source>
        <dbReference type="EMBL" id="RUL51299.1"/>
    </source>
</evidence>
<dbReference type="Pfam" id="PF01476">
    <property type="entry name" value="LysM"/>
    <property type="match status" value="1"/>
</dbReference>
<dbReference type="InterPro" id="IPR011583">
    <property type="entry name" value="Chitinase_II/V-like_cat"/>
</dbReference>
<dbReference type="GO" id="GO:0005975">
    <property type="term" value="P:carbohydrate metabolic process"/>
    <property type="evidence" value="ECO:0007669"/>
    <property type="project" value="InterPro"/>
</dbReference>
<dbReference type="InterPro" id="IPR029070">
    <property type="entry name" value="Chitinase_insertion_sf"/>
</dbReference>
<dbReference type="SUPFAM" id="SSF54106">
    <property type="entry name" value="LysM domain"/>
    <property type="match status" value="1"/>
</dbReference>
<dbReference type="InterPro" id="IPR018392">
    <property type="entry name" value="LysM"/>
</dbReference>
<feature type="domain" description="LysM" evidence="4">
    <location>
        <begin position="432"/>
        <end position="475"/>
    </location>
</feature>
<keyword evidence="1" id="KW-0732">Signal</keyword>
<dbReference type="GO" id="GO:0008061">
    <property type="term" value="F:chitin binding"/>
    <property type="evidence" value="ECO:0007669"/>
    <property type="project" value="InterPro"/>
</dbReference>
<reference evidence="6 7" key="1">
    <citation type="submission" date="2018-12" db="EMBL/GenBank/DDBJ databases">
        <title>Lysinibacillus antri sp. nov., isolated from a cave soil.</title>
        <authorList>
            <person name="Narsing Rao M.P."/>
            <person name="Zhang H."/>
            <person name="Dong Z.-Y."/>
            <person name="Niu X.-K."/>
            <person name="Zhang K."/>
            <person name="Fang B.-Z."/>
            <person name="Kang Y.-Q."/>
            <person name="Xiao M."/>
            <person name="Li W.-J."/>
        </authorList>
    </citation>
    <scope>NUCLEOTIDE SEQUENCE [LARGE SCALE GENOMIC DNA]</scope>
    <source>
        <strain evidence="6 7">SYSU K30002</strain>
    </source>
</reference>
<dbReference type="CDD" id="cd00118">
    <property type="entry name" value="LysM"/>
    <property type="match status" value="1"/>
</dbReference>
<comment type="caution">
    <text evidence="6">The sequence shown here is derived from an EMBL/GenBank/DDBJ whole genome shotgun (WGS) entry which is preliminary data.</text>
</comment>
<dbReference type="Pfam" id="PF00395">
    <property type="entry name" value="SLH"/>
    <property type="match status" value="1"/>
</dbReference>
<evidence type="ECO:0000256" key="2">
    <source>
        <dbReference type="ARBA" id="ARBA00023295"/>
    </source>
</evidence>
<keyword evidence="2" id="KW-0326">Glycosidase</keyword>
<feature type="domain" description="SLH" evidence="3">
    <location>
        <begin position="497"/>
        <end position="560"/>
    </location>
</feature>
<proteinExistence type="predicted"/>
<dbReference type="Proteomes" id="UP000287910">
    <property type="component" value="Unassembled WGS sequence"/>
</dbReference>
<organism evidence="6 7">
    <name type="scientific">Lysinibacillus antri</name>
    <dbReference type="NCBI Taxonomy" id="2498145"/>
    <lineage>
        <taxon>Bacteria</taxon>
        <taxon>Bacillati</taxon>
        <taxon>Bacillota</taxon>
        <taxon>Bacilli</taxon>
        <taxon>Bacillales</taxon>
        <taxon>Bacillaceae</taxon>
        <taxon>Lysinibacillus</taxon>
    </lineage>
</organism>
<dbReference type="EMBL" id="RYYR01000016">
    <property type="protein sequence ID" value="RUL51299.1"/>
    <property type="molecule type" value="Genomic_DNA"/>
</dbReference>
<dbReference type="PROSITE" id="PS51782">
    <property type="entry name" value="LYSM"/>
    <property type="match status" value="1"/>
</dbReference>
<protein>
    <submittedName>
        <fullName evidence="6">LysM peptidoglycan-binding domain-containing protein</fullName>
    </submittedName>
</protein>
<name>A0A3S0QP88_9BACI</name>
<dbReference type="InterPro" id="IPR001119">
    <property type="entry name" value="SLH_dom"/>
</dbReference>
<gene>
    <name evidence="6" type="ORF">EK386_12510</name>
</gene>
<dbReference type="PROSITE" id="PS51910">
    <property type="entry name" value="GH18_2"/>
    <property type="match status" value="1"/>
</dbReference>
<dbReference type="InterPro" id="IPR017853">
    <property type="entry name" value="GH"/>
</dbReference>
<feature type="domain" description="GH18" evidence="5">
    <location>
        <begin position="91"/>
        <end position="415"/>
    </location>
</feature>
<accession>A0A3S0QP88</accession>
<evidence type="ECO:0000259" key="4">
    <source>
        <dbReference type="PROSITE" id="PS51782"/>
    </source>
</evidence>
<evidence type="ECO:0000256" key="1">
    <source>
        <dbReference type="ARBA" id="ARBA00022729"/>
    </source>
</evidence>